<evidence type="ECO:0000256" key="4">
    <source>
        <dbReference type="ARBA" id="ARBA00023295"/>
    </source>
</evidence>
<evidence type="ECO:0000256" key="7">
    <source>
        <dbReference type="SAM" id="Phobius"/>
    </source>
</evidence>
<evidence type="ECO:0000313" key="8">
    <source>
        <dbReference type="EMBL" id="OJI11072.1"/>
    </source>
</evidence>
<evidence type="ECO:0000313" key="9">
    <source>
        <dbReference type="Proteomes" id="UP000184174"/>
    </source>
</evidence>
<dbReference type="AlphaFoldDB" id="A0AB36I2A0"/>
<reference evidence="8 9" key="1">
    <citation type="submission" date="2016-10" db="EMBL/GenBank/DDBJ databases">
        <title>Genome sequence of Lactobacillus reuteri 121, a source of glucan and fructan exopolysaccharides.</title>
        <authorList>
            <person name="Gangoiti J."/>
            <person name="Lammerts Van Bueren A."/>
            <person name="Dijkhuizen L."/>
        </authorList>
    </citation>
    <scope>NUCLEOTIDE SEQUENCE [LARGE SCALE GENOMIC DNA]</scope>
    <source>
        <strain evidence="8 9">121</strain>
    </source>
</reference>
<gene>
    <name evidence="8" type="ORF">BJI45_11020</name>
</gene>
<sequence>MSAVTKKIRYLIYFGLVVVIFIICLMHKTTIRFIDENGASIITDQNVRLIKFPFVTHVNGYKQVSGIHYIQQDHQFVAKYKPEKNPLKQVKAAHFIGVTFQPTTVPITKGTQSDPFILSRQYDNGSRSGRDTLRILIGESYKKMKVLNANYPAVSVRDPSIMKQGNKYYIIYTRGLMSTTDFNHWEQINWSSVPGFDYSQDWAPEFVQGHDGKDYVIMSMQKKGNKHHQIMITSFNNGKIGKNWVEITGNLPINTIDPNLQYANGQYYLFCKNENTRKLVMGTSNNLTGPYKMERVQFDSSKYGSIEGPEAIIHNGIISLVFDTYDTQKNGTVSFHGLHYVERNVNGNRWSKMKKINSSIVTRHGQIILN</sequence>
<dbReference type="InterPro" id="IPR006710">
    <property type="entry name" value="Glyco_hydro_43"/>
</dbReference>
<dbReference type="GO" id="GO:0005975">
    <property type="term" value="P:carbohydrate metabolic process"/>
    <property type="evidence" value="ECO:0007669"/>
    <property type="project" value="InterPro"/>
</dbReference>
<dbReference type="Gene3D" id="2.115.10.20">
    <property type="entry name" value="Glycosyl hydrolase domain, family 43"/>
    <property type="match status" value="1"/>
</dbReference>
<protein>
    <submittedName>
        <fullName evidence="8">Alpha-N-arabinofuranosidase</fullName>
    </submittedName>
</protein>
<name>A0AB36I2A0_LIMRT</name>
<evidence type="ECO:0000256" key="2">
    <source>
        <dbReference type="ARBA" id="ARBA00009865"/>
    </source>
</evidence>
<evidence type="ECO:0000256" key="1">
    <source>
        <dbReference type="ARBA" id="ARBA00004834"/>
    </source>
</evidence>
<keyword evidence="3 6" id="KW-0378">Hydrolase</keyword>
<dbReference type="PANTHER" id="PTHR43301:SF3">
    <property type="entry name" value="ARABINAN ENDO-1,5-ALPHA-L-ARABINOSIDASE A-RELATED"/>
    <property type="match status" value="1"/>
</dbReference>
<dbReference type="SUPFAM" id="SSF75005">
    <property type="entry name" value="Arabinanase/levansucrase/invertase"/>
    <property type="match status" value="1"/>
</dbReference>
<evidence type="ECO:0000256" key="6">
    <source>
        <dbReference type="RuleBase" id="RU361187"/>
    </source>
</evidence>
<dbReference type="GO" id="GO:0004553">
    <property type="term" value="F:hydrolase activity, hydrolyzing O-glycosyl compounds"/>
    <property type="evidence" value="ECO:0007669"/>
    <property type="project" value="InterPro"/>
</dbReference>
<organism evidence="8 9">
    <name type="scientific">Limosilactobacillus reuteri</name>
    <name type="common">Lactobacillus reuteri</name>
    <dbReference type="NCBI Taxonomy" id="1598"/>
    <lineage>
        <taxon>Bacteria</taxon>
        <taxon>Bacillati</taxon>
        <taxon>Bacillota</taxon>
        <taxon>Bacilli</taxon>
        <taxon>Lactobacillales</taxon>
        <taxon>Lactobacillaceae</taxon>
        <taxon>Limosilactobacillus</taxon>
    </lineage>
</organism>
<feature type="transmembrane region" description="Helical" evidence="7">
    <location>
        <begin position="12"/>
        <end position="31"/>
    </location>
</feature>
<dbReference type="PANTHER" id="PTHR43301">
    <property type="entry name" value="ARABINAN ENDO-1,5-ALPHA-L-ARABINOSIDASE"/>
    <property type="match status" value="1"/>
</dbReference>
<dbReference type="InterPro" id="IPR023296">
    <property type="entry name" value="Glyco_hydro_beta-prop_sf"/>
</dbReference>
<dbReference type="InterPro" id="IPR050727">
    <property type="entry name" value="GH43_arabinanases"/>
</dbReference>
<keyword evidence="4 6" id="KW-0326">Glycosidase</keyword>
<keyword evidence="7" id="KW-0472">Membrane</keyword>
<evidence type="ECO:0000256" key="3">
    <source>
        <dbReference type="ARBA" id="ARBA00022801"/>
    </source>
</evidence>
<evidence type="ECO:0000256" key="5">
    <source>
        <dbReference type="PIRSR" id="PIRSR606710-2"/>
    </source>
</evidence>
<dbReference type="EMBL" id="MKQH01000014">
    <property type="protein sequence ID" value="OJI11072.1"/>
    <property type="molecule type" value="Genomic_DNA"/>
</dbReference>
<dbReference type="Proteomes" id="UP000184174">
    <property type="component" value="Unassembled WGS sequence"/>
</dbReference>
<comment type="similarity">
    <text evidence="2 6">Belongs to the glycosyl hydrolase 43 family.</text>
</comment>
<keyword evidence="7" id="KW-0812">Transmembrane</keyword>
<dbReference type="Pfam" id="PF04616">
    <property type="entry name" value="Glyco_hydro_43"/>
    <property type="match status" value="1"/>
</dbReference>
<comment type="pathway">
    <text evidence="1">Glycan metabolism; L-arabinan degradation.</text>
</comment>
<keyword evidence="7" id="KW-1133">Transmembrane helix</keyword>
<proteinExistence type="inferred from homology"/>
<accession>A0AB36I2A0</accession>
<feature type="site" description="Important for catalytic activity, responsible for pKa modulation of the active site Glu and correct orientation of both the proton donor and substrate" evidence="5">
    <location>
        <position position="257"/>
    </location>
</feature>
<comment type="caution">
    <text evidence="8">The sequence shown here is derived from an EMBL/GenBank/DDBJ whole genome shotgun (WGS) entry which is preliminary data.</text>
</comment>